<name>A0A221VZ78_9PSEU</name>
<protein>
    <submittedName>
        <fullName evidence="2">Calcineurin-like phosphoesterase</fullName>
    </submittedName>
</protein>
<gene>
    <name evidence="2" type="ORF">AHOG_05685</name>
</gene>
<dbReference type="Gene3D" id="2.60.120.200">
    <property type="match status" value="1"/>
</dbReference>
<evidence type="ECO:0000313" key="2">
    <source>
        <dbReference type="EMBL" id="ASO18790.1"/>
    </source>
</evidence>
<dbReference type="Pfam" id="PF13385">
    <property type="entry name" value="Laminin_G_3"/>
    <property type="match status" value="1"/>
</dbReference>
<evidence type="ECO:0000256" key="1">
    <source>
        <dbReference type="SAM" id="MobiDB-lite"/>
    </source>
</evidence>
<dbReference type="Gene3D" id="3.60.21.10">
    <property type="match status" value="1"/>
</dbReference>
<reference evidence="2 3" key="1">
    <citation type="submission" date="2017-07" db="EMBL/GenBank/DDBJ databases">
        <title>Complete genome sequence of Actinoalloteichus hoggarensis DSM 45943, type strain of Actinoalloteichus hoggarensis.</title>
        <authorList>
            <person name="Ruckert C."/>
            <person name="Nouioui I."/>
            <person name="Willmese J."/>
            <person name="van Wezel G."/>
            <person name="Klenk H.-P."/>
            <person name="Kalinowski J."/>
            <person name="Zotchev S.B."/>
        </authorList>
    </citation>
    <scope>NUCLEOTIDE SEQUENCE [LARGE SCALE GENOMIC DNA]</scope>
    <source>
        <strain evidence="2 3">DSM 45943</strain>
    </source>
</reference>
<dbReference type="EMBL" id="CP022521">
    <property type="protein sequence ID" value="ASO18790.1"/>
    <property type="molecule type" value="Genomic_DNA"/>
</dbReference>
<proteinExistence type="predicted"/>
<dbReference type="RefSeq" id="WP_093940419.1">
    <property type="nucleotide sequence ID" value="NZ_CP022521.1"/>
</dbReference>
<dbReference type="InterPro" id="IPR051918">
    <property type="entry name" value="STPP_CPPED1"/>
</dbReference>
<dbReference type="SUPFAM" id="SSF49899">
    <property type="entry name" value="Concanavalin A-like lectins/glucanases"/>
    <property type="match status" value="1"/>
</dbReference>
<evidence type="ECO:0000313" key="3">
    <source>
        <dbReference type="Proteomes" id="UP000204221"/>
    </source>
</evidence>
<dbReference type="PANTHER" id="PTHR43143:SF5">
    <property type="entry name" value="SECRETED PROTEIN"/>
    <property type="match status" value="1"/>
</dbReference>
<feature type="compositionally biased region" description="Basic and acidic residues" evidence="1">
    <location>
        <begin position="79"/>
        <end position="89"/>
    </location>
</feature>
<feature type="compositionally biased region" description="Basic and acidic residues" evidence="1">
    <location>
        <begin position="18"/>
        <end position="34"/>
    </location>
</feature>
<feature type="region of interest" description="Disordered" evidence="1">
    <location>
        <begin position="64"/>
        <end position="89"/>
    </location>
</feature>
<dbReference type="SUPFAM" id="SSF56300">
    <property type="entry name" value="Metallo-dependent phosphatases"/>
    <property type="match status" value="1"/>
</dbReference>
<dbReference type="KEGG" id="ahg:AHOG_05685"/>
<dbReference type="InterPro" id="IPR006311">
    <property type="entry name" value="TAT_signal"/>
</dbReference>
<accession>A0A221VZ78</accession>
<dbReference type="InterPro" id="IPR013320">
    <property type="entry name" value="ConA-like_dom_sf"/>
</dbReference>
<keyword evidence="3" id="KW-1185">Reference proteome</keyword>
<dbReference type="Proteomes" id="UP000204221">
    <property type="component" value="Chromosome"/>
</dbReference>
<dbReference type="InterPro" id="IPR004843">
    <property type="entry name" value="Calcineurin-like_PHP"/>
</dbReference>
<dbReference type="Pfam" id="PF00149">
    <property type="entry name" value="Metallophos"/>
    <property type="match status" value="1"/>
</dbReference>
<dbReference type="OrthoDB" id="9772095at2"/>
<dbReference type="PROSITE" id="PS51318">
    <property type="entry name" value="TAT"/>
    <property type="match status" value="1"/>
</dbReference>
<feature type="region of interest" description="Disordered" evidence="1">
    <location>
        <begin position="1"/>
        <end position="38"/>
    </location>
</feature>
<dbReference type="PANTHER" id="PTHR43143">
    <property type="entry name" value="METALLOPHOSPHOESTERASE, CALCINEURIN SUPERFAMILY"/>
    <property type="match status" value="1"/>
</dbReference>
<organism evidence="2 3">
    <name type="scientific">Actinoalloteichus hoggarensis</name>
    <dbReference type="NCBI Taxonomy" id="1470176"/>
    <lineage>
        <taxon>Bacteria</taxon>
        <taxon>Bacillati</taxon>
        <taxon>Actinomycetota</taxon>
        <taxon>Actinomycetes</taxon>
        <taxon>Pseudonocardiales</taxon>
        <taxon>Pseudonocardiaceae</taxon>
        <taxon>Actinoalloteichus</taxon>
    </lineage>
</organism>
<dbReference type="InterPro" id="IPR029052">
    <property type="entry name" value="Metallo-depent_PP-like"/>
</dbReference>
<dbReference type="AlphaFoldDB" id="A0A221VZ78"/>
<dbReference type="GO" id="GO:0016787">
    <property type="term" value="F:hydrolase activity"/>
    <property type="evidence" value="ECO:0007669"/>
    <property type="project" value="InterPro"/>
</dbReference>
<sequence>MNDPQDTAGLGPAAPPGDAERAGHGRSAAEETADRPGLGRRSLLQAAVAVPVAGAVVGLPAGARPAAHAQDDSGPDVATARRDSDDENPRFRIAVMPDTQYLFDEDRSDPKPVREAFRYLVKRRREDDIVFLAHLGDVTEHGSEHEIDLADRAFRELDRKLPYSVLAGNHDVDGGTDDQRGDTPYLQAFGPHRFRRTSTFLGASPDGYNGAHVLRAGGRDWLILALDWRVSDAGLSWARTVLAEHPTLPTILTTHDLASAGADGVARLSDHGSRLWDGLIRGHDQVFLTLSGHYWPSGRTVLRNDAGNDVHVHIANYQDVYYGGAGLLRLYTFDLARDTIDVETFSPWLRGIDADRRTPLEAETVERTGEVDRFSLSVDFEARFAGFAPTPRPEPRPADAVMSRSTVAYWRFDGAGLAGADAAADGDPVAGDAVARDLTGNGNDLVATRLHDGPAEVLRFSDEHHPNQPAHASLRFDGGKNPDRGAVLRAVADAPINGMTFESGYTIELFARLPDPFEGDHAFMGLLSWEGRAGDAGKTSGWSQDEPTCSLNLSGERFLQYVVYPTDRDADPTSWSHALPIGRWMHLAVVNDGRQTVVYVDGSRIARNPTQRSKGIATLGKPFAIGGTQFAERYGHGFYGWIGDVRISSRALRTTEFLTADDR</sequence>